<evidence type="ECO:0000259" key="4">
    <source>
        <dbReference type="PROSITE" id="PS50995"/>
    </source>
</evidence>
<organism evidence="5 6">
    <name type="scientific">Sphingomonas ginsenosidimutans</name>
    <dbReference type="NCBI Taxonomy" id="862134"/>
    <lineage>
        <taxon>Bacteria</taxon>
        <taxon>Pseudomonadati</taxon>
        <taxon>Pseudomonadota</taxon>
        <taxon>Alphaproteobacteria</taxon>
        <taxon>Sphingomonadales</taxon>
        <taxon>Sphingomonadaceae</taxon>
        <taxon>Sphingomonas</taxon>
    </lineage>
</organism>
<reference evidence="5 6" key="1">
    <citation type="submission" date="2017-09" db="EMBL/GenBank/DDBJ databases">
        <title>Sphingomonas ginsenosidimutans KACC 14949, whole genome shotgun sequence.</title>
        <authorList>
            <person name="Feng G."/>
            <person name="Zhu H."/>
        </authorList>
    </citation>
    <scope>NUCLEOTIDE SEQUENCE [LARGE SCALE GENOMIC DNA]</scope>
    <source>
        <strain evidence="5 6">KACC 14949</strain>
    </source>
</reference>
<dbReference type="Gene3D" id="1.10.10.10">
    <property type="entry name" value="Winged helix-like DNA-binding domain superfamily/Winged helix DNA-binding domain"/>
    <property type="match status" value="1"/>
</dbReference>
<proteinExistence type="predicted"/>
<name>A0A2A4HY95_9SPHN</name>
<dbReference type="PANTHER" id="PTHR33164:SF64">
    <property type="entry name" value="TRANSCRIPTIONAL REGULATOR SLYA"/>
    <property type="match status" value="1"/>
</dbReference>
<dbReference type="PROSITE" id="PS50995">
    <property type="entry name" value="HTH_MARR_2"/>
    <property type="match status" value="1"/>
</dbReference>
<dbReference type="InterPro" id="IPR036388">
    <property type="entry name" value="WH-like_DNA-bd_sf"/>
</dbReference>
<dbReference type="GO" id="GO:0003700">
    <property type="term" value="F:DNA-binding transcription factor activity"/>
    <property type="evidence" value="ECO:0007669"/>
    <property type="project" value="InterPro"/>
</dbReference>
<accession>A0A2A4HY95</accession>
<gene>
    <name evidence="5" type="ORF">COA17_10870</name>
</gene>
<evidence type="ECO:0000256" key="2">
    <source>
        <dbReference type="ARBA" id="ARBA00023125"/>
    </source>
</evidence>
<dbReference type="PROSITE" id="PS01117">
    <property type="entry name" value="HTH_MARR_1"/>
    <property type="match status" value="1"/>
</dbReference>
<feature type="domain" description="HTH marR-type" evidence="4">
    <location>
        <begin position="2"/>
        <end position="134"/>
    </location>
</feature>
<dbReference type="PANTHER" id="PTHR33164">
    <property type="entry name" value="TRANSCRIPTIONAL REGULATOR, MARR FAMILY"/>
    <property type="match status" value="1"/>
</dbReference>
<sequence length="147" mass="16780">MSDPLGFLIGDVARLVRRRFDESARAIGVTRPQWRVLTALNRVEGIHQGALADRLEVEPITLCRMIDRLEEAELVERRRAPSDRRAWHLYLTPKSRQVIDQLMVLGDELSLRLFDGIPSADQEQATAVLERMRLNMQQGPTQETAHG</sequence>
<evidence type="ECO:0000256" key="1">
    <source>
        <dbReference type="ARBA" id="ARBA00023015"/>
    </source>
</evidence>
<keyword evidence="2" id="KW-0238">DNA-binding</keyword>
<dbReference type="GO" id="GO:0003677">
    <property type="term" value="F:DNA binding"/>
    <property type="evidence" value="ECO:0007669"/>
    <property type="project" value="UniProtKB-KW"/>
</dbReference>
<dbReference type="Pfam" id="PF12802">
    <property type="entry name" value="MarR_2"/>
    <property type="match status" value="1"/>
</dbReference>
<dbReference type="SMART" id="SM00347">
    <property type="entry name" value="HTH_MARR"/>
    <property type="match status" value="1"/>
</dbReference>
<dbReference type="InterPro" id="IPR039422">
    <property type="entry name" value="MarR/SlyA-like"/>
</dbReference>
<dbReference type="PRINTS" id="PR00598">
    <property type="entry name" value="HTHMARR"/>
</dbReference>
<dbReference type="InterPro" id="IPR023187">
    <property type="entry name" value="Tscrpt_reg_MarR-type_CS"/>
</dbReference>
<keyword evidence="1" id="KW-0805">Transcription regulation</keyword>
<comment type="caution">
    <text evidence="5">The sequence shown here is derived from an EMBL/GenBank/DDBJ whole genome shotgun (WGS) entry which is preliminary data.</text>
</comment>
<dbReference type="InterPro" id="IPR000835">
    <property type="entry name" value="HTH_MarR-typ"/>
</dbReference>
<dbReference type="Proteomes" id="UP000218784">
    <property type="component" value="Unassembled WGS sequence"/>
</dbReference>
<dbReference type="AlphaFoldDB" id="A0A2A4HY95"/>
<dbReference type="SUPFAM" id="SSF46785">
    <property type="entry name" value="Winged helix' DNA-binding domain"/>
    <property type="match status" value="1"/>
</dbReference>
<keyword evidence="6" id="KW-1185">Reference proteome</keyword>
<protein>
    <submittedName>
        <fullName evidence="5">Transcriptional regulator</fullName>
    </submittedName>
</protein>
<dbReference type="GO" id="GO:0006950">
    <property type="term" value="P:response to stress"/>
    <property type="evidence" value="ECO:0007669"/>
    <property type="project" value="TreeGrafter"/>
</dbReference>
<dbReference type="RefSeq" id="WP_096612370.1">
    <property type="nucleotide sequence ID" value="NZ_NWVD01000004.1"/>
</dbReference>
<evidence type="ECO:0000313" key="5">
    <source>
        <dbReference type="EMBL" id="PCG08655.1"/>
    </source>
</evidence>
<dbReference type="InterPro" id="IPR036390">
    <property type="entry name" value="WH_DNA-bd_sf"/>
</dbReference>
<dbReference type="EMBL" id="NWVD01000004">
    <property type="protein sequence ID" value="PCG08655.1"/>
    <property type="molecule type" value="Genomic_DNA"/>
</dbReference>
<evidence type="ECO:0000313" key="6">
    <source>
        <dbReference type="Proteomes" id="UP000218784"/>
    </source>
</evidence>
<evidence type="ECO:0000256" key="3">
    <source>
        <dbReference type="ARBA" id="ARBA00023163"/>
    </source>
</evidence>
<keyword evidence="3" id="KW-0804">Transcription</keyword>